<keyword evidence="2 8" id="KW-0853">WD repeat</keyword>
<dbReference type="InterPro" id="IPR011053">
    <property type="entry name" value="Single_hybrid_motif"/>
</dbReference>
<dbReference type="InterPro" id="IPR015943">
    <property type="entry name" value="WD40/YVTN_repeat-like_dom_sf"/>
</dbReference>
<dbReference type="PROSITE" id="PS50082">
    <property type="entry name" value="WD_REPEATS_2"/>
    <property type="match status" value="4"/>
</dbReference>
<proteinExistence type="inferred from homology"/>
<keyword evidence="7" id="KW-0143">Chaperone</keyword>
<organism evidence="9 10">
    <name type="scientific">Streptomyces venezuelae</name>
    <dbReference type="NCBI Taxonomy" id="54571"/>
    <lineage>
        <taxon>Bacteria</taxon>
        <taxon>Bacillati</taxon>
        <taxon>Actinomycetota</taxon>
        <taxon>Actinomycetes</taxon>
        <taxon>Kitasatosporales</taxon>
        <taxon>Streptomycetaceae</taxon>
        <taxon>Streptomyces</taxon>
    </lineage>
</organism>
<dbReference type="PROSITE" id="PS50294">
    <property type="entry name" value="WD_REPEATS_REGION"/>
    <property type="match status" value="2"/>
</dbReference>
<evidence type="ECO:0000313" key="9">
    <source>
        <dbReference type="EMBL" id="QES40270.1"/>
    </source>
</evidence>
<dbReference type="InterPro" id="IPR013126">
    <property type="entry name" value="Hsp_70_fam"/>
</dbReference>
<dbReference type="SUPFAM" id="SSF51230">
    <property type="entry name" value="Single hybrid motif"/>
    <property type="match status" value="1"/>
</dbReference>
<dbReference type="SMART" id="SM00320">
    <property type="entry name" value="WD40"/>
    <property type="match status" value="6"/>
</dbReference>
<dbReference type="InterPro" id="IPR011047">
    <property type="entry name" value="Quinoprotein_ADH-like_sf"/>
</dbReference>
<dbReference type="AlphaFoldDB" id="A0A5P2CDB6"/>
<evidence type="ECO:0000256" key="7">
    <source>
        <dbReference type="ARBA" id="ARBA00023186"/>
    </source>
</evidence>
<comment type="similarity">
    <text evidence="1">Belongs to the heat shock protein 70 family.</text>
</comment>
<evidence type="ECO:0000256" key="8">
    <source>
        <dbReference type="PROSITE-ProRule" id="PRU00221"/>
    </source>
</evidence>
<evidence type="ECO:0008006" key="11">
    <source>
        <dbReference type="Google" id="ProtNLM"/>
    </source>
</evidence>
<keyword evidence="6" id="KW-0346">Stress response</keyword>
<dbReference type="InterPro" id="IPR001680">
    <property type="entry name" value="WD40_rpt"/>
</dbReference>
<protein>
    <recommendedName>
        <fullName evidence="11">Hsp70 family protein</fullName>
    </recommendedName>
</protein>
<feature type="repeat" description="WD" evidence="8">
    <location>
        <begin position="558"/>
        <end position="599"/>
    </location>
</feature>
<keyword evidence="3" id="KW-0677">Repeat</keyword>
<dbReference type="Gene3D" id="2.40.50.100">
    <property type="match status" value="1"/>
</dbReference>
<dbReference type="Proteomes" id="UP000324015">
    <property type="component" value="Chromosome"/>
</dbReference>
<evidence type="ECO:0000256" key="6">
    <source>
        <dbReference type="ARBA" id="ARBA00023016"/>
    </source>
</evidence>
<dbReference type="PANTHER" id="PTHR19848">
    <property type="entry name" value="WD40 REPEAT PROTEIN"/>
    <property type="match status" value="1"/>
</dbReference>
<evidence type="ECO:0000313" key="10">
    <source>
        <dbReference type="Proteomes" id="UP000324015"/>
    </source>
</evidence>
<name>A0A5P2CDB6_STRVZ</name>
<dbReference type="PROSITE" id="PS01036">
    <property type="entry name" value="HSP70_3"/>
    <property type="match status" value="1"/>
</dbReference>
<feature type="repeat" description="WD" evidence="8">
    <location>
        <begin position="722"/>
        <end position="763"/>
    </location>
</feature>
<accession>A0A5P2CDB6</accession>
<dbReference type="SUPFAM" id="SSF53067">
    <property type="entry name" value="Actin-like ATPase domain"/>
    <property type="match status" value="2"/>
</dbReference>
<feature type="repeat" description="WD" evidence="8">
    <location>
        <begin position="599"/>
        <end position="640"/>
    </location>
</feature>
<dbReference type="CDD" id="cd00200">
    <property type="entry name" value="WD40"/>
    <property type="match status" value="1"/>
</dbReference>
<evidence type="ECO:0000256" key="4">
    <source>
        <dbReference type="ARBA" id="ARBA00022741"/>
    </source>
</evidence>
<dbReference type="Gene3D" id="3.90.640.10">
    <property type="entry name" value="Actin, Chain A, domain 4"/>
    <property type="match status" value="1"/>
</dbReference>
<keyword evidence="4" id="KW-0547">Nucleotide-binding</keyword>
<dbReference type="FunFam" id="3.30.420.40:FF:000028">
    <property type="entry name" value="heat shock 70 kDa protein-like"/>
    <property type="match status" value="1"/>
</dbReference>
<dbReference type="Gene3D" id="2.130.10.10">
    <property type="entry name" value="YVTN repeat-like/Quinoprotein amine dehydrogenase"/>
    <property type="match status" value="3"/>
</dbReference>
<dbReference type="SUPFAM" id="SSF50998">
    <property type="entry name" value="Quinoprotein alcohol dehydrogenase-like"/>
    <property type="match status" value="1"/>
</dbReference>
<dbReference type="RefSeq" id="WP_150182478.1">
    <property type="nucleotide sequence ID" value="NZ_CP029191.1"/>
</dbReference>
<feature type="repeat" description="WD" evidence="8">
    <location>
        <begin position="640"/>
        <end position="681"/>
    </location>
</feature>
<gene>
    <name evidence="9" type="ORF">DEJ49_04090</name>
</gene>
<dbReference type="GO" id="GO:0140662">
    <property type="term" value="F:ATP-dependent protein folding chaperone"/>
    <property type="evidence" value="ECO:0007669"/>
    <property type="project" value="InterPro"/>
</dbReference>
<reference evidence="9 10" key="1">
    <citation type="submission" date="2018-05" db="EMBL/GenBank/DDBJ databases">
        <title>Streptomyces venezuelae.</title>
        <authorList>
            <person name="Kim W."/>
            <person name="Lee N."/>
            <person name="Cho B.-K."/>
        </authorList>
    </citation>
    <scope>NUCLEOTIDE SEQUENCE [LARGE SCALE GENOMIC DNA]</scope>
    <source>
        <strain evidence="9 10">ATCC 14585</strain>
    </source>
</reference>
<evidence type="ECO:0000256" key="5">
    <source>
        <dbReference type="ARBA" id="ARBA00022840"/>
    </source>
</evidence>
<dbReference type="GO" id="GO:0005524">
    <property type="term" value="F:ATP binding"/>
    <property type="evidence" value="ECO:0007669"/>
    <property type="project" value="UniProtKB-KW"/>
</dbReference>
<dbReference type="InterPro" id="IPR018181">
    <property type="entry name" value="Heat_shock_70_CS"/>
</dbReference>
<evidence type="ECO:0000256" key="2">
    <source>
        <dbReference type="ARBA" id="ARBA00022574"/>
    </source>
</evidence>
<evidence type="ECO:0000256" key="1">
    <source>
        <dbReference type="ARBA" id="ARBA00007381"/>
    </source>
</evidence>
<dbReference type="Pfam" id="PF00012">
    <property type="entry name" value="HSP70"/>
    <property type="match status" value="1"/>
</dbReference>
<dbReference type="EMBL" id="CP029191">
    <property type="protein sequence ID" value="QES40270.1"/>
    <property type="molecule type" value="Genomic_DNA"/>
</dbReference>
<dbReference type="PANTHER" id="PTHR19848:SF8">
    <property type="entry name" value="F-BOX AND WD REPEAT DOMAIN CONTAINING 7"/>
    <property type="match status" value="1"/>
</dbReference>
<keyword evidence="5" id="KW-0067">ATP-binding</keyword>
<sequence>MEQPVLAVDFGTSASSAALLTDTGTVLLKEGATSSWTWPSAVCLRDDTLLIGTPAENRKKVRPELYRAEFKRDIGQDAPIPLGERSYAPGDLVARVLAAFRDEAARLLGAGVERAVLTVPATYGPADSRRQVMLDAARAAGFGAVDLLAEPAAAAYAPVAGRPVEPGQTVLVYDFGGGTFDAALVRLREGGSHEVLGHDALDDCGGSDVDALLAAEIRERGGEAMAALLRPSADTETARAVARRNALALGDLARTLKHQLSTDGYVDGVFGSTDILVRLDRERFVEIVAPLLARTVDCCRNLLSAAELTVEQVDAVLLVGGTTRMPAVADLVGKELGRPLRRVEDPDVAVAQGAARWASYAGERHLLPVEPPRGQRPLSWRITGDAAELVQWLKAPGEPYEAGQALALVRSSDGSLWELRADRRPGRLVARHAAAGRTVVTGDWLVTVSAPQAPAVGEAAIRLAGGGLLRTVRHAGDSEVVPPALSADGAWLATGASDGTACVLEVATGRTPTTVRHPGAVLAVAVAGGGDDGGVLLASGAQGPEGMLNRRSGHAEVVSPHTDWVRAVAVSGDGRWFATGSDDGSAHVWDVPGRRRVATLRHPSWVLSLALSGDGRLLATGDRAGTCRVWSVEHGLETWSMPYGDAVNAVSLSADGDVLAVGVQSGRVHAWDLRSGESLLALDHAAGVNSVALSADGGLLAVAAAQRTAQVLAVGTRHVLCELEHPDAVTGVSLSGDGRRLATSCQDGTVRVWALTREDATDATDATDGTN</sequence>
<dbReference type="Pfam" id="PF00400">
    <property type="entry name" value="WD40"/>
    <property type="match status" value="3"/>
</dbReference>
<dbReference type="PRINTS" id="PR00301">
    <property type="entry name" value="HEATSHOCK70"/>
</dbReference>
<dbReference type="InterPro" id="IPR043129">
    <property type="entry name" value="ATPase_NBD"/>
</dbReference>
<dbReference type="Gene3D" id="3.30.420.40">
    <property type="match status" value="2"/>
</dbReference>
<evidence type="ECO:0000256" key="3">
    <source>
        <dbReference type="ARBA" id="ARBA00022737"/>
    </source>
</evidence>